<evidence type="ECO:0000313" key="2">
    <source>
        <dbReference type="Proteomes" id="UP001595997"/>
    </source>
</evidence>
<organism evidence="1 2">
    <name type="scientific">Streptomyces ovatisporus</name>
    <dbReference type="NCBI Taxonomy" id="1128682"/>
    <lineage>
        <taxon>Bacteria</taxon>
        <taxon>Bacillati</taxon>
        <taxon>Actinomycetota</taxon>
        <taxon>Actinomycetes</taxon>
        <taxon>Kitasatosporales</taxon>
        <taxon>Streptomycetaceae</taxon>
        <taxon>Streptomyces</taxon>
    </lineage>
</organism>
<gene>
    <name evidence="1" type="ORF">ACFPA8_07815</name>
</gene>
<accession>A0ABV9A4A1</accession>
<comment type="caution">
    <text evidence="1">The sequence shown here is derived from an EMBL/GenBank/DDBJ whole genome shotgun (WGS) entry which is preliminary data.</text>
</comment>
<keyword evidence="2" id="KW-1185">Reference proteome</keyword>
<dbReference type="EMBL" id="JBHSFH010000004">
    <property type="protein sequence ID" value="MFC4494037.1"/>
    <property type="molecule type" value="Genomic_DNA"/>
</dbReference>
<name>A0ABV9A4A1_9ACTN</name>
<evidence type="ECO:0000313" key="1">
    <source>
        <dbReference type="EMBL" id="MFC4494037.1"/>
    </source>
</evidence>
<dbReference type="RefSeq" id="WP_386444265.1">
    <property type="nucleotide sequence ID" value="NZ_JBHSFH010000004.1"/>
</dbReference>
<dbReference type="Proteomes" id="UP001595997">
    <property type="component" value="Unassembled WGS sequence"/>
</dbReference>
<sequence length="106" mass="11876">MSSSVRKVVCDMEGNDLARGDRILNGSRTGNRIRQSHYVIVDITMEVAPITRRILPVLVVWPTGVESGFVKRASFRREYIGSEHVQLLEAGYAEKNGLDIEEMRGA</sequence>
<proteinExistence type="predicted"/>
<reference evidence="2" key="1">
    <citation type="journal article" date="2019" name="Int. J. Syst. Evol. Microbiol.">
        <title>The Global Catalogue of Microorganisms (GCM) 10K type strain sequencing project: providing services to taxonomists for standard genome sequencing and annotation.</title>
        <authorList>
            <consortium name="The Broad Institute Genomics Platform"/>
            <consortium name="The Broad Institute Genome Sequencing Center for Infectious Disease"/>
            <person name="Wu L."/>
            <person name="Ma J."/>
        </authorList>
    </citation>
    <scope>NUCLEOTIDE SEQUENCE [LARGE SCALE GENOMIC DNA]</scope>
    <source>
        <strain evidence="2">CGMCC 4.7357</strain>
    </source>
</reference>
<protein>
    <submittedName>
        <fullName evidence="1">Uncharacterized protein</fullName>
    </submittedName>
</protein>